<feature type="transmembrane region" description="Helical" evidence="1">
    <location>
        <begin position="93"/>
        <end position="115"/>
    </location>
</feature>
<accession>A0ABY5BRT1</accession>
<keyword evidence="3" id="KW-1185">Reference proteome</keyword>
<evidence type="ECO:0000313" key="3">
    <source>
        <dbReference type="Proteomes" id="UP001057025"/>
    </source>
</evidence>
<evidence type="ECO:0000256" key="1">
    <source>
        <dbReference type="SAM" id="Phobius"/>
    </source>
</evidence>
<dbReference type="RefSeq" id="WP_252797107.1">
    <property type="nucleotide sequence ID" value="NZ_CP097118.1"/>
</dbReference>
<organism evidence="2 3">
    <name type="scientific">Fructilactobacillus hinvesii</name>
    <dbReference type="NCBI Taxonomy" id="2940300"/>
    <lineage>
        <taxon>Bacteria</taxon>
        <taxon>Bacillati</taxon>
        <taxon>Bacillota</taxon>
        <taxon>Bacilli</taxon>
        <taxon>Lactobacillales</taxon>
        <taxon>Lactobacillaceae</taxon>
        <taxon>Fructilactobacillus</taxon>
    </lineage>
</organism>
<keyword evidence="1" id="KW-0472">Membrane</keyword>
<proteinExistence type="predicted"/>
<feature type="transmembrane region" description="Helical" evidence="1">
    <location>
        <begin position="12"/>
        <end position="34"/>
    </location>
</feature>
<feature type="transmembrane region" description="Helical" evidence="1">
    <location>
        <begin position="146"/>
        <end position="165"/>
    </location>
</feature>
<name>A0ABY5BRT1_9LACO</name>
<feature type="transmembrane region" description="Helical" evidence="1">
    <location>
        <begin position="121"/>
        <end position="139"/>
    </location>
</feature>
<keyword evidence="1" id="KW-0812">Transmembrane</keyword>
<sequence>MKRKAWPWYWRLFLFISSALLPQIVLYFTSINFIPERNSLLKIQNELNLSNYQFIFVQVLELAVWVTFIFGVTYLISWSLLKLFTKQAHSMDLFMAMIFEFLMTASLSLVVVVLFKVVFPPLSAIIAVVVLMISYNSFTKHQDGRGTLIIGFVAILLNIIQLFFIY</sequence>
<gene>
    <name evidence="2" type="ORF">M3M39_06875</name>
</gene>
<keyword evidence="1" id="KW-1133">Transmembrane helix</keyword>
<dbReference type="EMBL" id="CP097118">
    <property type="protein sequence ID" value="USS87817.1"/>
    <property type="molecule type" value="Genomic_DNA"/>
</dbReference>
<feature type="transmembrane region" description="Helical" evidence="1">
    <location>
        <begin position="54"/>
        <end position="81"/>
    </location>
</feature>
<dbReference type="Proteomes" id="UP001057025">
    <property type="component" value="Chromosome"/>
</dbReference>
<protein>
    <submittedName>
        <fullName evidence="2">Uncharacterized protein</fullName>
    </submittedName>
</protein>
<evidence type="ECO:0000313" key="2">
    <source>
        <dbReference type="EMBL" id="USS87817.1"/>
    </source>
</evidence>
<reference evidence="2" key="1">
    <citation type="submission" date="2022-05" db="EMBL/GenBank/DDBJ databases">
        <authorList>
            <person name="Oliphant S.A."/>
            <person name="Watson-Haigh N.S."/>
            <person name="Sumby K.M."/>
            <person name="Gardner J.M."/>
            <person name="Jiranek V."/>
        </authorList>
    </citation>
    <scope>NUCLEOTIDE SEQUENCE</scope>
    <source>
        <strain evidence="2">KI11_C11</strain>
    </source>
</reference>